<gene>
    <name evidence="2" type="ORF">ALC62_05024</name>
</gene>
<name>A0A195CU97_9HYME</name>
<evidence type="ECO:0000313" key="3">
    <source>
        <dbReference type="Proteomes" id="UP000078542"/>
    </source>
</evidence>
<dbReference type="EMBL" id="KQ977279">
    <property type="protein sequence ID" value="KYN04258.1"/>
    <property type="molecule type" value="Genomic_DNA"/>
</dbReference>
<dbReference type="AlphaFoldDB" id="A0A195CU97"/>
<feature type="compositionally biased region" description="Polar residues" evidence="1">
    <location>
        <begin position="26"/>
        <end position="41"/>
    </location>
</feature>
<evidence type="ECO:0000256" key="1">
    <source>
        <dbReference type="SAM" id="MobiDB-lite"/>
    </source>
</evidence>
<sequence length="158" mass="17546">MYDLIGSVPRRARLLKNVRHEDASGYESSRNGATGIRSNTKGGIPRRDKQKKVGLLRKRSPFGRHSGASKSGNFSGQVRIKLSRSGMVLGEGGQTRPHFPLHPLLAYCYAGRGYSRFYRDHQATYAIVGPPEGRCRQMAGRCLQSCPDCRSGRRVSRP</sequence>
<reference evidence="2 3" key="1">
    <citation type="submission" date="2016-03" db="EMBL/GenBank/DDBJ databases">
        <title>Cyphomyrmex costatus WGS genome.</title>
        <authorList>
            <person name="Nygaard S."/>
            <person name="Hu H."/>
            <person name="Boomsma J."/>
            <person name="Zhang G."/>
        </authorList>
    </citation>
    <scope>NUCLEOTIDE SEQUENCE [LARGE SCALE GENOMIC DNA]</scope>
    <source>
        <strain evidence="2">MS0001</strain>
        <tissue evidence="2">Whole body</tissue>
    </source>
</reference>
<organism evidence="2 3">
    <name type="scientific">Cyphomyrmex costatus</name>
    <dbReference type="NCBI Taxonomy" id="456900"/>
    <lineage>
        <taxon>Eukaryota</taxon>
        <taxon>Metazoa</taxon>
        <taxon>Ecdysozoa</taxon>
        <taxon>Arthropoda</taxon>
        <taxon>Hexapoda</taxon>
        <taxon>Insecta</taxon>
        <taxon>Pterygota</taxon>
        <taxon>Neoptera</taxon>
        <taxon>Endopterygota</taxon>
        <taxon>Hymenoptera</taxon>
        <taxon>Apocrita</taxon>
        <taxon>Aculeata</taxon>
        <taxon>Formicoidea</taxon>
        <taxon>Formicidae</taxon>
        <taxon>Myrmicinae</taxon>
        <taxon>Cyphomyrmex</taxon>
    </lineage>
</organism>
<protein>
    <submittedName>
        <fullName evidence="2">Uncharacterized protein</fullName>
    </submittedName>
</protein>
<dbReference type="Proteomes" id="UP000078542">
    <property type="component" value="Unassembled WGS sequence"/>
</dbReference>
<accession>A0A195CU97</accession>
<keyword evidence="3" id="KW-1185">Reference proteome</keyword>
<feature type="region of interest" description="Disordered" evidence="1">
    <location>
        <begin position="22"/>
        <end position="52"/>
    </location>
</feature>
<proteinExistence type="predicted"/>
<evidence type="ECO:0000313" key="2">
    <source>
        <dbReference type="EMBL" id="KYN04258.1"/>
    </source>
</evidence>